<proteinExistence type="predicted"/>
<evidence type="ECO:0000313" key="1">
    <source>
        <dbReference type="EMBL" id="OUS41681.1"/>
    </source>
</evidence>
<gene>
    <name evidence="1" type="ORF">BE221DRAFT_143034</name>
</gene>
<sequence>MAYEQELKSTGPLDEAMNAKPYHAFSPNAAIVHFHGPKPTDYLAKVTANTCAFGKMCSQGLQRDVVRLHVNCMNSLGARCMEAEAYDGFTRSPTLTDLATSVSHGEIDDT</sequence>
<dbReference type="AlphaFoldDB" id="A0A1Y5HWM9"/>
<name>A0A1Y5HWM9_OSTTA</name>
<dbReference type="EMBL" id="KZ155840">
    <property type="protein sequence ID" value="OUS41681.1"/>
    <property type="molecule type" value="Genomic_DNA"/>
</dbReference>
<reference evidence="1" key="1">
    <citation type="submission" date="2017-04" db="EMBL/GenBank/DDBJ databases">
        <title>Population genomics of picophytoplankton unveils novel chromosome hypervariability.</title>
        <authorList>
            <consortium name="DOE Joint Genome Institute"/>
            <person name="Blanc-Mathieu R."/>
            <person name="Krasovec M."/>
            <person name="Hebrard M."/>
            <person name="Yau S."/>
            <person name="Desgranges E."/>
            <person name="Martin J."/>
            <person name="Schackwitz W."/>
            <person name="Kuo A."/>
            <person name="Salin G."/>
            <person name="Donnadieu C."/>
            <person name="Desdevises Y."/>
            <person name="Sanchez-Ferandin S."/>
            <person name="Moreau H."/>
            <person name="Rivals E."/>
            <person name="Grigoriev I.V."/>
            <person name="Grimsley N."/>
            <person name="Eyre-Walker A."/>
            <person name="Piganeau G."/>
        </authorList>
    </citation>
    <scope>NUCLEOTIDE SEQUENCE [LARGE SCALE GENOMIC DNA]</scope>
    <source>
        <strain evidence="1">RCC 1115</strain>
    </source>
</reference>
<protein>
    <submittedName>
        <fullName evidence="1">Uncharacterized protein</fullName>
    </submittedName>
</protein>
<dbReference type="Proteomes" id="UP000195557">
    <property type="component" value="Unassembled WGS sequence"/>
</dbReference>
<organism evidence="1">
    <name type="scientific">Ostreococcus tauri</name>
    <name type="common">Marine green alga</name>
    <dbReference type="NCBI Taxonomy" id="70448"/>
    <lineage>
        <taxon>Eukaryota</taxon>
        <taxon>Viridiplantae</taxon>
        <taxon>Chlorophyta</taxon>
        <taxon>Mamiellophyceae</taxon>
        <taxon>Mamiellales</taxon>
        <taxon>Bathycoccaceae</taxon>
        <taxon>Ostreococcus</taxon>
    </lineage>
</organism>
<accession>A0A1Y5HWM9</accession>